<dbReference type="AlphaFoldDB" id="A0A0K1PLF0"/>
<dbReference type="EMBL" id="CP012333">
    <property type="protein sequence ID" value="AKU94355.1"/>
    <property type="molecule type" value="Genomic_DNA"/>
</dbReference>
<gene>
    <name evidence="1" type="ORF">AKJ09_01019</name>
</gene>
<accession>A0A0K1PLF0</accession>
<sequence>MFFGEFDSDDPQAMTPTTAAAKNITTGTIGCLKCIYSLNWK</sequence>
<evidence type="ECO:0000313" key="2">
    <source>
        <dbReference type="Proteomes" id="UP000064967"/>
    </source>
</evidence>
<dbReference type="Proteomes" id="UP000064967">
    <property type="component" value="Chromosome"/>
</dbReference>
<reference evidence="1 2" key="1">
    <citation type="submission" date="2015-08" db="EMBL/GenBank/DDBJ databases">
        <authorList>
            <person name="Babu N.S."/>
            <person name="Beckwith C.J."/>
            <person name="Beseler K.G."/>
            <person name="Brison A."/>
            <person name="Carone J.V."/>
            <person name="Caskin T.P."/>
            <person name="Diamond M."/>
            <person name="Durham M.E."/>
            <person name="Foxe J.M."/>
            <person name="Go M."/>
            <person name="Henderson B.A."/>
            <person name="Jones I.B."/>
            <person name="McGettigan J.A."/>
            <person name="Micheletti S.J."/>
            <person name="Nasrallah M.E."/>
            <person name="Ortiz D."/>
            <person name="Piller C.R."/>
            <person name="Privatt S.R."/>
            <person name="Schneider S.L."/>
            <person name="Sharp S."/>
            <person name="Smith T.C."/>
            <person name="Stanton J.D."/>
            <person name="Ullery H.E."/>
            <person name="Wilson R.J."/>
            <person name="Serrano M.G."/>
            <person name="Buck G."/>
            <person name="Lee V."/>
            <person name="Wang Y."/>
            <person name="Carvalho R."/>
            <person name="Voegtly L."/>
            <person name="Shi R."/>
            <person name="Duckworth R."/>
            <person name="Johnson A."/>
            <person name="Loviza R."/>
            <person name="Walstead R."/>
            <person name="Shah Z."/>
            <person name="Kiflezghi M."/>
            <person name="Wade K."/>
            <person name="Ball S.L."/>
            <person name="Bradley K.W."/>
            <person name="Asai D.J."/>
            <person name="Bowman C.A."/>
            <person name="Russell D.A."/>
            <person name="Pope W.H."/>
            <person name="Jacobs-Sera D."/>
            <person name="Hendrix R.W."/>
            <person name="Hatfull G.F."/>
        </authorList>
    </citation>
    <scope>NUCLEOTIDE SEQUENCE [LARGE SCALE GENOMIC DNA]</scope>
    <source>
        <strain evidence="1 2">DSM 27648</strain>
    </source>
</reference>
<keyword evidence="2" id="KW-1185">Reference proteome</keyword>
<proteinExistence type="predicted"/>
<dbReference type="KEGG" id="llu:AKJ09_01019"/>
<evidence type="ECO:0000313" key="1">
    <source>
        <dbReference type="EMBL" id="AKU94355.1"/>
    </source>
</evidence>
<organism evidence="1 2">
    <name type="scientific">Labilithrix luteola</name>
    <dbReference type="NCBI Taxonomy" id="1391654"/>
    <lineage>
        <taxon>Bacteria</taxon>
        <taxon>Pseudomonadati</taxon>
        <taxon>Myxococcota</taxon>
        <taxon>Polyangia</taxon>
        <taxon>Polyangiales</taxon>
        <taxon>Labilitrichaceae</taxon>
        <taxon>Labilithrix</taxon>
    </lineage>
</organism>
<name>A0A0K1PLF0_9BACT</name>
<protein>
    <submittedName>
        <fullName evidence="1">Uncharacterized protein</fullName>
    </submittedName>
</protein>